<dbReference type="InterPro" id="IPR048068">
    <property type="entry name" value="LarA-like"/>
</dbReference>
<dbReference type="EMBL" id="CP043661">
    <property type="protein sequence ID" value="QNE18590.1"/>
    <property type="molecule type" value="Genomic_DNA"/>
</dbReference>
<dbReference type="Pfam" id="PF09861">
    <property type="entry name" value="Lar_N"/>
    <property type="match status" value="1"/>
</dbReference>
<dbReference type="InterPro" id="IPR018657">
    <property type="entry name" value="LarA-like_N"/>
</dbReference>
<dbReference type="Gene3D" id="3.90.226.30">
    <property type="match status" value="1"/>
</dbReference>
<accession>A0A7G6WX75</accession>
<reference evidence="3" key="1">
    <citation type="submission" date="2019-09" db="EMBL/GenBank/DDBJ databases">
        <title>Antimicrobial potential of Antarctic Bacteria.</title>
        <authorList>
            <person name="Benaud N."/>
            <person name="Edwards R.J."/>
            <person name="Ferrari B.C."/>
        </authorList>
    </citation>
    <scope>NUCLEOTIDE SEQUENCE [LARGE SCALE GENOMIC DNA]</scope>
    <source>
        <strain evidence="3">SPB151</strain>
    </source>
</reference>
<dbReference type="GO" id="GO:0050043">
    <property type="term" value="F:lactate racemase activity"/>
    <property type="evidence" value="ECO:0007669"/>
    <property type="project" value="InterPro"/>
</dbReference>
<dbReference type="KEGG" id="kqi:F1D05_12580"/>
<gene>
    <name evidence="2" type="ORF">F1D05_12580</name>
</gene>
<evidence type="ECO:0000313" key="3">
    <source>
        <dbReference type="Proteomes" id="UP000515563"/>
    </source>
</evidence>
<reference evidence="2 3" key="2">
    <citation type="journal article" date="2020" name="Microbiol. Resour. Announc.">
        <title>Antarctic desert soil bacteria exhibit high novel natural product potential, evaluated through long-read genome sequencing and comparative genomics.</title>
        <authorList>
            <person name="Benaud N."/>
            <person name="Edwards R.J."/>
            <person name="Amos T.G."/>
            <person name="D'Agostino P.M."/>
            <person name="Gutierrez-Chavez C."/>
            <person name="Montgomery K."/>
            <person name="Nicetic I."/>
            <person name="Ferrari B.C."/>
        </authorList>
    </citation>
    <scope>NUCLEOTIDE SEQUENCE [LARGE SCALE GENOMIC DNA]</scope>
    <source>
        <strain evidence="2 3">SPB151</strain>
    </source>
</reference>
<evidence type="ECO:0000259" key="1">
    <source>
        <dbReference type="Pfam" id="PF09861"/>
    </source>
</evidence>
<protein>
    <submittedName>
        <fullName evidence="2">DUF2088 domain-containing protein</fullName>
    </submittedName>
</protein>
<dbReference type="Proteomes" id="UP000515563">
    <property type="component" value="Chromosome"/>
</dbReference>
<dbReference type="Gene3D" id="3.40.50.11440">
    <property type="match status" value="1"/>
</dbReference>
<feature type="domain" description="LarA-like N-terminal" evidence="1">
    <location>
        <begin position="39"/>
        <end position="185"/>
    </location>
</feature>
<dbReference type="AlphaFoldDB" id="A0A7G6WX75"/>
<name>A0A7G6WX75_9ACTN</name>
<dbReference type="RefSeq" id="WP_185447860.1">
    <property type="nucleotide sequence ID" value="NZ_CP043661.1"/>
</dbReference>
<keyword evidence="3" id="KW-1185">Reference proteome</keyword>
<sequence length="415" mass="44518">MTTTDARPVATLGGAGQVLAEDEVRAFVRDALAGAGLDGRSVCVIVPDATRSCPLPLLLDAVHQALTGKVSKLTVLVALGTHAEMSADELTAHLGGDYDVLNHEWWKEDTFVDLGTISAEKVAEISGGLLREDVPVRLNRAVVEHDVALVVGPVFPHEVVGFSGGNKYFFPGVAGQEVIDLSHWLGALITSAGIIGTPGVTPVRALINEAAALIPSEKLALSVVAQSGTNALHAVAFGDTVSSWQAAAAVSAQTHVRYLEKPVRRVVSLMPPRYQDIWTAAKGFYKVEPIVADGGEVILYAPHVTQLAAMHPEIEQIGYHCRDYFLGQWDKFRDLHWGVLAHSTHLRGAGTWDATNGEHCRLTVTLATGIPEHVVRAANLNYLDPADFDLAQYEADPDTLVLPNAGEILHRLTSR</sequence>
<dbReference type="InterPro" id="IPR043166">
    <property type="entry name" value="LarA-like_C"/>
</dbReference>
<dbReference type="PANTHER" id="PTHR33171:SF17">
    <property type="entry name" value="LARA-LIKE N-TERMINAL DOMAIN-CONTAINING PROTEIN"/>
    <property type="match status" value="1"/>
</dbReference>
<evidence type="ECO:0000313" key="2">
    <source>
        <dbReference type="EMBL" id="QNE18590.1"/>
    </source>
</evidence>
<proteinExistence type="predicted"/>
<dbReference type="PANTHER" id="PTHR33171">
    <property type="entry name" value="LAR_N DOMAIN-CONTAINING PROTEIN"/>
    <property type="match status" value="1"/>
</dbReference>
<organism evidence="2 3">
    <name type="scientific">Kribbella qitaiheensis</name>
    <dbReference type="NCBI Taxonomy" id="1544730"/>
    <lineage>
        <taxon>Bacteria</taxon>
        <taxon>Bacillati</taxon>
        <taxon>Actinomycetota</taxon>
        <taxon>Actinomycetes</taxon>
        <taxon>Propionibacteriales</taxon>
        <taxon>Kribbellaceae</taxon>
        <taxon>Kribbella</taxon>
    </lineage>
</organism>